<name>A0ABR3PCH3_9PEZI</name>
<keyword evidence="10" id="KW-1185">Reference proteome</keyword>
<evidence type="ECO:0008006" key="11">
    <source>
        <dbReference type="Google" id="ProtNLM"/>
    </source>
</evidence>
<sequence length="247" mass="26415">MAASASKSSKSLAISHPIEGLDEPLAQIYTHIHPLVILGVFYFQFDSLVKKPLESLPRTAIAVALLQVLYVCLCIPGSNYASLHPNKGKAGPKKKAAASHSSHAEPGIGFRLVPAFLSLVLSVSLGAPVIAAALILFGAPITTHQLYTVLCGLHISLLAVLPLFYVHGVDQPKWMQIAALNAPVDEVFGASSGTLVGAWIGAIPIPLDWDREWQKWPITIITGAYIGYAIGKMLGGYVFRGSRIKML</sequence>
<dbReference type="InterPro" id="IPR009580">
    <property type="entry name" value="GPI_biosynthesis_protein_Pig-F"/>
</dbReference>
<protein>
    <recommendedName>
        <fullName evidence="11">Glycosylphosphatidylinositol anchor biosynthesis protein 11</fullName>
    </recommendedName>
</protein>
<keyword evidence="6 8" id="KW-1133">Transmembrane helix</keyword>
<evidence type="ECO:0000256" key="5">
    <source>
        <dbReference type="ARBA" id="ARBA00022824"/>
    </source>
</evidence>
<evidence type="ECO:0000256" key="3">
    <source>
        <dbReference type="ARBA" id="ARBA00022502"/>
    </source>
</evidence>
<comment type="subcellular location">
    <subcellularLocation>
        <location evidence="1">Endoplasmic reticulum membrane</location>
        <topology evidence="1">Multi-pass membrane protein</topology>
    </subcellularLocation>
</comment>
<organism evidence="9 10">
    <name type="scientific">Neodothiora populina</name>
    <dbReference type="NCBI Taxonomy" id="2781224"/>
    <lineage>
        <taxon>Eukaryota</taxon>
        <taxon>Fungi</taxon>
        <taxon>Dikarya</taxon>
        <taxon>Ascomycota</taxon>
        <taxon>Pezizomycotina</taxon>
        <taxon>Dothideomycetes</taxon>
        <taxon>Dothideomycetidae</taxon>
        <taxon>Dothideales</taxon>
        <taxon>Dothioraceae</taxon>
        <taxon>Neodothiora</taxon>
    </lineage>
</organism>
<accession>A0ABR3PCH3</accession>
<feature type="transmembrane region" description="Helical" evidence="8">
    <location>
        <begin position="115"/>
        <end position="139"/>
    </location>
</feature>
<evidence type="ECO:0000256" key="6">
    <source>
        <dbReference type="ARBA" id="ARBA00022989"/>
    </source>
</evidence>
<keyword evidence="4 8" id="KW-0812">Transmembrane</keyword>
<comment type="pathway">
    <text evidence="2">Glycolipid biosynthesis; glycosylphosphatidylinositol-anchor biosynthesis.</text>
</comment>
<evidence type="ECO:0000256" key="1">
    <source>
        <dbReference type="ARBA" id="ARBA00004477"/>
    </source>
</evidence>
<evidence type="ECO:0000256" key="7">
    <source>
        <dbReference type="ARBA" id="ARBA00023136"/>
    </source>
</evidence>
<dbReference type="EMBL" id="JBFMKM010000009">
    <property type="protein sequence ID" value="KAL1303834.1"/>
    <property type="molecule type" value="Genomic_DNA"/>
</dbReference>
<reference evidence="9 10" key="1">
    <citation type="submission" date="2024-07" db="EMBL/GenBank/DDBJ databases">
        <title>Draft sequence of the Neodothiora populina.</title>
        <authorList>
            <person name="Drown D.D."/>
            <person name="Schuette U.S."/>
            <person name="Buechlein A.B."/>
            <person name="Rusch D.R."/>
            <person name="Winton L.W."/>
            <person name="Adams G.A."/>
        </authorList>
    </citation>
    <scope>NUCLEOTIDE SEQUENCE [LARGE SCALE GENOMIC DNA]</scope>
    <source>
        <strain evidence="9 10">CPC 39397</strain>
    </source>
</reference>
<evidence type="ECO:0000313" key="9">
    <source>
        <dbReference type="EMBL" id="KAL1303834.1"/>
    </source>
</evidence>
<keyword evidence="3" id="KW-0337">GPI-anchor biosynthesis</keyword>
<dbReference type="RefSeq" id="XP_069200109.1">
    <property type="nucleotide sequence ID" value="XM_069342408.1"/>
</dbReference>
<keyword evidence="7 8" id="KW-0472">Membrane</keyword>
<proteinExistence type="predicted"/>
<dbReference type="Pfam" id="PF06699">
    <property type="entry name" value="PIG-F"/>
    <property type="match status" value="1"/>
</dbReference>
<dbReference type="GeneID" id="95973994"/>
<keyword evidence="5" id="KW-0256">Endoplasmic reticulum</keyword>
<evidence type="ECO:0000256" key="8">
    <source>
        <dbReference type="SAM" id="Phobius"/>
    </source>
</evidence>
<dbReference type="Proteomes" id="UP001562354">
    <property type="component" value="Unassembled WGS sequence"/>
</dbReference>
<evidence type="ECO:0000313" key="10">
    <source>
        <dbReference type="Proteomes" id="UP001562354"/>
    </source>
</evidence>
<feature type="transmembrane region" description="Helical" evidence="8">
    <location>
        <begin position="216"/>
        <end position="239"/>
    </location>
</feature>
<comment type="caution">
    <text evidence="9">The sequence shown here is derived from an EMBL/GenBank/DDBJ whole genome shotgun (WGS) entry which is preliminary data.</text>
</comment>
<evidence type="ECO:0000256" key="4">
    <source>
        <dbReference type="ARBA" id="ARBA00022692"/>
    </source>
</evidence>
<evidence type="ECO:0000256" key="2">
    <source>
        <dbReference type="ARBA" id="ARBA00004687"/>
    </source>
</evidence>
<gene>
    <name evidence="9" type="ORF">AAFC00_000291</name>
</gene>
<feature type="transmembrane region" description="Helical" evidence="8">
    <location>
        <begin position="146"/>
        <end position="165"/>
    </location>
</feature>